<evidence type="ECO:0000313" key="1">
    <source>
        <dbReference type="EMBL" id="KAL3079669.1"/>
    </source>
</evidence>
<gene>
    <name evidence="1" type="ORF">niasHS_013951</name>
</gene>
<accession>A0ABD2IHP6</accession>
<organism evidence="1 2">
    <name type="scientific">Heterodera schachtii</name>
    <name type="common">Sugarbeet cyst nematode worm</name>
    <name type="synonym">Tylenchus schachtii</name>
    <dbReference type="NCBI Taxonomy" id="97005"/>
    <lineage>
        <taxon>Eukaryota</taxon>
        <taxon>Metazoa</taxon>
        <taxon>Ecdysozoa</taxon>
        <taxon>Nematoda</taxon>
        <taxon>Chromadorea</taxon>
        <taxon>Rhabditida</taxon>
        <taxon>Tylenchina</taxon>
        <taxon>Tylenchomorpha</taxon>
        <taxon>Tylenchoidea</taxon>
        <taxon>Heteroderidae</taxon>
        <taxon>Heteroderinae</taxon>
        <taxon>Heterodera</taxon>
    </lineage>
</organism>
<reference evidence="1 2" key="1">
    <citation type="submission" date="2024-10" db="EMBL/GenBank/DDBJ databases">
        <authorList>
            <person name="Kim D."/>
        </authorList>
    </citation>
    <scope>NUCLEOTIDE SEQUENCE [LARGE SCALE GENOMIC DNA]</scope>
    <source>
        <strain evidence="1">Taebaek</strain>
    </source>
</reference>
<protein>
    <submittedName>
        <fullName evidence="1">Uncharacterized protein</fullName>
    </submittedName>
</protein>
<dbReference type="Proteomes" id="UP001620645">
    <property type="component" value="Unassembled WGS sequence"/>
</dbReference>
<dbReference type="AlphaFoldDB" id="A0ABD2IHP6"/>
<proteinExistence type="predicted"/>
<dbReference type="EMBL" id="JBICCN010000300">
    <property type="protein sequence ID" value="KAL3079669.1"/>
    <property type="molecule type" value="Genomic_DNA"/>
</dbReference>
<keyword evidence="2" id="KW-1185">Reference proteome</keyword>
<comment type="caution">
    <text evidence="1">The sequence shown here is derived from an EMBL/GenBank/DDBJ whole genome shotgun (WGS) entry which is preliminary data.</text>
</comment>
<name>A0ABD2IHP6_HETSC</name>
<evidence type="ECO:0000313" key="2">
    <source>
        <dbReference type="Proteomes" id="UP001620645"/>
    </source>
</evidence>
<sequence length="167" mass="18265">MSNNTASIKNGLITEGGGSKTLGHFEVRYGAMGVSVVGTAAPNRTLGNIGTGGRSMARCCARFPSFGQRKQLPTNVAPKRVLRTSVPPTLCQWFAALVTAWIPSARCVWWPARHRRHVQGGPSADNWPRNTEWIRTRTPTNGANCGVQLIVSVRWAGEEARTGRHMW</sequence>